<accession>A0ABV5HYS8</accession>
<name>A0ABV5HYS8_9RHOB</name>
<comment type="caution">
    <text evidence="1">The sequence shown here is derived from an EMBL/GenBank/DDBJ whole genome shotgun (WGS) entry which is preliminary data.</text>
</comment>
<proteinExistence type="predicted"/>
<organism evidence="1 2">
    <name type="scientific">Roseovarius ramblicola</name>
    <dbReference type="NCBI Taxonomy" id="2022336"/>
    <lineage>
        <taxon>Bacteria</taxon>
        <taxon>Pseudomonadati</taxon>
        <taxon>Pseudomonadota</taxon>
        <taxon>Alphaproteobacteria</taxon>
        <taxon>Rhodobacterales</taxon>
        <taxon>Roseobacteraceae</taxon>
        <taxon>Roseovarius</taxon>
    </lineage>
</organism>
<dbReference type="EMBL" id="JBHMEC010000008">
    <property type="protein sequence ID" value="MFB9149021.1"/>
    <property type="molecule type" value="Genomic_DNA"/>
</dbReference>
<protein>
    <submittedName>
        <fullName evidence="1">SapC family protein</fullName>
    </submittedName>
</protein>
<dbReference type="RefSeq" id="WP_377067501.1">
    <property type="nucleotide sequence ID" value="NZ_JBHMEC010000008.1"/>
</dbReference>
<evidence type="ECO:0000313" key="2">
    <source>
        <dbReference type="Proteomes" id="UP001589670"/>
    </source>
</evidence>
<dbReference type="InterPro" id="IPR010836">
    <property type="entry name" value="SapC"/>
</dbReference>
<reference evidence="1 2" key="1">
    <citation type="submission" date="2024-09" db="EMBL/GenBank/DDBJ databases">
        <authorList>
            <person name="Sun Q."/>
            <person name="Mori K."/>
        </authorList>
    </citation>
    <scope>NUCLEOTIDE SEQUENCE [LARGE SCALE GENOMIC DNA]</scope>
    <source>
        <strain evidence="1 2">CECT 9424</strain>
    </source>
</reference>
<dbReference type="Pfam" id="PF07277">
    <property type="entry name" value="SapC"/>
    <property type="match status" value="1"/>
</dbReference>
<evidence type="ECO:0000313" key="1">
    <source>
        <dbReference type="EMBL" id="MFB9149021.1"/>
    </source>
</evidence>
<dbReference type="Proteomes" id="UP001589670">
    <property type="component" value="Unassembled WGS sequence"/>
</dbReference>
<gene>
    <name evidence="1" type="ORF">ACFFU4_04570</name>
</gene>
<keyword evidence="2" id="KW-1185">Reference proteome</keyword>
<sequence length="235" mass="25898">MFENAVILDSKKHAGLGYHPVTDFSYARNVLSAPLAGTEILLASREFPIVFPTTGRGVPVALMGYAPGNNLWVAEDGSWAGRYVPAHLRRYPFVLGEQSESDRFVLMVEPTAMSDDGTGEPLFEKDEVPEGGIVDRARTFLTTFQRELTETEALFEPLRKADVLVSRVFTVRKGEEQIGQVRDLQIVDTDKLAALDDATLAAWVRSGLMAMVMSHLHSLQPDLFANAPAAPRQQP</sequence>